<evidence type="ECO:0000256" key="4">
    <source>
        <dbReference type="ARBA" id="ARBA00022989"/>
    </source>
</evidence>
<feature type="region of interest" description="Disordered" evidence="7">
    <location>
        <begin position="44"/>
        <end position="137"/>
    </location>
</feature>
<gene>
    <name evidence="9" type="ORF">Sradi_4408000</name>
</gene>
<keyword evidence="2 6" id="KW-0812">Transmembrane</keyword>
<evidence type="ECO:0000313" key="9">
    <source>
        <dbReference type="EMBL" id="KAL0345767.1"/>
    </source>
</evidence>
<accession>A0AAW2NPF3</accession>
<dbReference type="GO" id="GO:0005789">
    <property type="term" value="C:endoplasmic reticulum membrane"/>
    <property type="evidence" value="ECO:0007669"/>
    <property type="project" value="UniProtKB-SubCell"/>
</dbReference>
<protein>
    <recommendedName>
        <fullName evidence="6">Reticulon-like protein</fullName>
    </recommendedName>
</protein>
<comment type="caution">
    <text evidence="9">The sequence shown here is derived from an EMBL/GenBank/DDBJ whole genome shotgun (WGS) entry which is preliminary data.</text>
</comment>
<evidence type="ECO:0000256" key="3">
    <source>
        <dbReference type="ARBA" id="ARBA00022824"/>
    </source>
</evidence>
<feature type="transmembrane region" description="Helical" evidence="6">
    <location>
        <begin position="349"/>
        <end position="365"/>
    </location>
</feature>
<feature type="region of interest" description="Disordered" evidence="7">
    <location>
        <begin position="1"/>
        <end position="24"/>
    </location>
</feature>
<feature type="region of interest" description="Disordered" evidence="7">
    <location>
        <begin position="187"/>
        <end position="209"/>
    </location>
</feature>
<feature type="domain" description="Reticulon" evidence="8">
    <location>
        <begin position="337"/>
        <end position="492"/>
    </location>
</feature>
<dbReference type="AlphaFoldDB" id="A0AAW2NPF3"/>
<dbReference type="PROSITE" id="PS50845">
    <property type="entry name" value="RETICULON"/>
    <property type="match status" value="1"/>
</dbReference>
<feature type="transmembrane region" description="Helical" evidence="6">
    <location>
        <begin position="371"/>
        <end position="391"/>
    </location>
</feature>
<evidence type="ECO:0000256" key="1">
    <source>
        <dbReference type="ARBA" id="ARBA00004477"/>
    </source>
</evidence>
<sequence length="579" mass="64245">MSTKEAVDLGGSRRRGSAPKAGSVWESRMKLDEVKGGVKVLIATHENPQEEDAVENMAEVEKKESNGVRPKQSPIGIGLSGKRKTWKSEGSEGSPVQIARQRSEVSKSLDEQSKELSVSGDGIKRSPLSIKKTRSVSSAQISDGVNKVKFDSTEVKNEGNSELRKVKSEALQLVKPKTVVDSVDEKVVNDEPNRAQESSTGKIDKSPVDIHKSRSDVECVCEEKKAITSTCLDDDFVDVDGGEEEEQEDKEIEVENKSLDIKAITVQVQKPKRILVEEKKPLKNSEKWSVPFSPVVRKQTPPAVNHVRFHPTPTKINNPISGHFHGSPRTRSKLQSFVDLVMWRDVSKSAFVFGIGTFAIISSSYTKDLNVSFISVVSYLGLLYLAAIFLFRSLISRGAMDMDSGNEEYVVGEEEAIWVMKLLVPYVNEFLLKLRALFSGDPATTMKLAVLLFILARCGSSITIWKMAKLGFIGVFTVPKFCSSYSSQLTAYGTFWIRRFRDAWGSCSHKKAVGFAIFALVWNLSSVVARIWAVFMLFVGFKYYQQSLVREADAEATNSTGNNSWQGRNNVGSKQKKVC</sequence>
<keyword evidence="5 6" id="KW-0472">Membrane</keyword>
<evidence type="ECO:0000256" key="2">
    <source>
        <dbReference type="ARBA" id="ARBA00022692"/>
    </source>
</evidence>
<comment type="subcellular location">
    <subcellularLocation>
        <location evidence="1 6">Endoplasmic reticulum membrane</location>
        <topology evidence="1 6">Multi-pass membrane protein</topology>
    </subcellularLocation>
</comment>
<keyword evidence="4 6" id="KW-1133">Transmembrane helix</keyword>
<keyword evidence="3 6" id="KW-0256">Endoplasmic reticulum</keyword>
<feature type="transmembrane region" description="Helical" evidence="6">
    <location>
        <begin position="448"/>
        <end position="468"/>
    </location>
</feature>
<dbReference type="InterPro" id="IPR003388">
    <property type="entry name" value="Reticulon"/>
</dbReference>
<reference evidence="9" key="1">
    <citation type="submission" date="2020-06" db="EMBL/GenBank/DDBJ databases">
        <authorList>
            <person name="Li T."/>
            <person name="Hu X."/>
            <person name="Zhang T."/>
            <person name="Song X."/>
            <person name="Zhang H."/>
            <person name="Dai N."/>
            <person name="Sheng W."/>
            <person name="Hou X."/>
            <person name="Wei L."/>
        </authorList>
    </citation>
    <scope>NUCLEOTIDE SEQUENCE</scope>
    <source>
        <strain evidence="9">G02</strain>
        <tissue evidence="9">Leaf</tissue>
    </source>
</reference>
<dbReference type="PANTHER" id="PTHR46626:SF1">
    <property type="entry name" value="RETICULON-LIKE PROTEIN B21"/>
    <property type="match status" value="1"/>
</dbReference>
<dbReference type="PANTHER" id="PTHR46626">
    <property type="entry name" value="RETICULON-LIKE PROTEIN B17"/>
    <property type="match status" value="1"/>
</dbReference>
<feature type="transmembrane region" description="Helical" evidence="6">
    <location>
        <begin position="515"/>
        <end position="541"/>
    </location>
</feature>
<feature type="region of interest" description="Disordered" evidence="7">
    <location>
        <begin position="557"/>
        <end position="579"/>
    </location>
</feature>
<dbReference type="Pfam" id="PF02453">
    <property type="entry name" value="Reticulon"/>
    <property type="match status" value="1"/>
</dbReference>
<evidence type="ECO:0000259" key="8">
    <source>
        <dbReference type="PROSITE" id="PS50845"/>
    </source>
</evidence>
<feature type="compositionally biased region" description="Polar residues" evidence="7">
    <location>
        <begin position="557"/>
        <end position="573"/>
    </location>
</feature>
<evidence type="ECO:0000256" key="7">
    <source>
        <dbReference type="SAM" id="MobiDB-lite"/>
    </source>
</evidence>
<feature type="compositionally biased region" description="Basic and acidic residues" evidence="7">
    <location>
        <begin position="101"/>
        <end position="114"/>
    </location>
</feature>
<name>A0AAW2NPF3_SESRA</name>
<reference evidence="9" key="2">
    <citation type="journal article" date="2024" name="Plant">
        <title>Genomic evolution and insights into agronomic trait innovations of Sesamum species.</title>
        <authorList>
            <person name="Miao H."/>
            <person name="Wang L."/>
            <person name="Qu L."/>
            <person name="Liu H."/>
            <person name="Sun Y."/>
            <person name="Le M."/>
            <person name="Wang Q."/>
            <person name="Wei S."/>
            <person name="Zheng Y."/>
            <person name="Lin W."/>
            <person name="Duan Y."/>
            <person name="Cao H."/>
            <person name="Xiong S."/>
            <person name="Wang X."/>
            <person name="Wei L."/>
            <person name="Li C."/>
            <person name="Ma Q."/>
            <person name="Ju M."/>
            <person name="Zhao R."/>
            <person name="Li G."/>
            <person name="Mu C."/>
            <person name="Tian Q."/>
            <person name="Mei H."/>
            <person name="Zhang T."/>
            <person name="Gao T."/>
            <person name="Zhang H."/>
        </authorList>
    </citation>
    <scope>NUCLEOTIDE SEQUENCE</scope>
    <source>
        <strain evidence="9">G02</strain>
    </source>
</reference>
<evidence type="ECO:0000256" key="6">
    <source>
        <dbReference type="RuleBase" id="RU363132"/>
    </source>
</evidence>
<dbReference type="EMBL" id="JACGWJ010000019">
    <property type="protein sequence ID" value="KAL0345767.1"/>
    <property type="molecule type" value="Genomic_DNA"/>
</dbReference>
<evidence type="ECO:0000256" key="5">
    <source>
        <dbReference type="ARBA" id="ARBA00023136"/>
    </source>
</evidence>
<dbReference type="InterPro" id="IPR044647">
    <property type="entry name" value="RTNLB17/18/21"/>
</dbReference>
<proteinExistence type="predicted"/>
<organism evidence="9">
    <name type="scientific">Sesamum radiatum</name>
    <name type="common">Black benniseed</name>
    <dbReference type="NCBI Taxonomy" id="300843"/>
    <lineage>
        <taxon>Eukaryota</taxon>
        <taxon>Viridiplantae</taxon>
        <taxon>Streptophyta</taxon>
        <taxon>Embryophyta</taxon>
        <taxon>Tracheophyta</taxon>
        <taxon>Spermatophyta</taxon>
        <taxon>Magnoliopsida</taxon>
        <taxon>eudicotyledons</taxon>
        <taxon>Gunneridae</taxon>
        <taxon>Pentapetalae</taxon>
        <taxon>asterids</taxon>
        <taxon>lamiids</taxon>
        <taxon>Lamiales</taxon>
        <taxon>Pedaliaceae</taxon>
        <taxon>Sesamum</taxon>
    </lineage>
</organism>